<keyword evidence="10" id="KW-0472">Membrane</keyword>
<dbReference type="SUPFAM" id="SSF158472">
    <property type="entry name" value="HAMP domain-like"/>
    <property type="match status" value="1"/>
</dbReference>
<dbReference type="EMBL" id="QRCM01000001">
    <property type="protein sequence ID" value="TXG90037.1"/>
    <property type="molecule type" value="Genomic_DNA"/>
</dbReference>
<evidence type="ECO:0000313" key="13">
    <source>
        <dbReference type="Proteomes" id="UP000471120"/>
    </source>
</evidence>
<comment type="catalytic activity">
    <reaction evidence="1">
        <text>ATP + protein L-histidine = ADP + protein N-phospho-L-histidine.</text>
        <dbReference type="EC" id="2.7.13.3"/>
    </reaction>
</comment>
<accession>A0A6P2CBB0</accession>
<gene>
    <name evidence="12" type="ORF">DW322_07195</name>
</gene>
<dbReference type="InterPro" id="IPR036097">
    <property type="entry name" value="HisK_dim/P_sf"/>
</dbReference>
<proteinExistence type="predicted"/>
<evidence type="ECO:0000256" key="8">
    <source>
        <dbReference type="ARBA" id="ARBA00022989"/>
    </source>
</evidence>
<dbReference type="SMART" id="SM00388">
    <property type="entry name" value="HisKA"/>
    <property type="match status" value="1"/>
</dbReference>
<dbReference type="GO" id="GO:0005886">
    <property type="term" value="C:plasma membrane"/>
    <property type="evidence" value="ECO:0007669"/>
    <property type="project" value="UniProtKB-SubCell"/>
</dbReference>
<dbReference type="Pfam" id="PF00672">
    <property type="entry name" value="HAMP"/>
    <property type="match status" value="1"/>
</dbReference>
<keyword evidence="8 10" id="KW-1133">Transmembrane helix</keyword>
<dbReference type="Proteomes" id="UP000471120">
    <property type="component" value="Unassembled WGS sequence"/>
</dbReference>
<feature type="transmembrane region" description="Helical" evidence="10">
    <location>
        <begin position="12"/>
        <end position="38"/>
    </location>
</feature>
<dbReference type="EC" id="2.7.13.3" evidence="3"/>
<dbReference type="PANTHER" id="PTHR45436">
    <property type="entry name" value="SENSOR HISTIDINE KINASE YKOH"/>
    <property type="match status" value="1"/>
</dbReference>
<evidence type="ECO:0000256" key="9">
    <source>
        <dbReference type="ARBA" id="ARBA00023012"/>
    </source>
</evidence>
<name>A0A6P2CBB0_9NOCA</name>
<comment type="caution">
    <text evidence="12">The sequence shown here is derived from an EMBL/GenBank/DDBJ whole genome shotgun (WGS) entry which is preliminary data.</text>
</comment>
<dbReference type="SMART" id="SM00304">
    <property type="entry name" value="HAMP"/>
    <property type="match status" value="1"/>
</dbReference>
<dbReference type="Gene3D" id="6.10.340.10">
    <property type="match status" value="1"/>
</dbReference>
<dbReference type="AlphaFoldDB" id="A0A6P2CBB0"/>
<dbReference type="SUPFAM" id="SSF47384">
    <property type="entry name" value="Homodimeric domain of signal transducing histidine kinase"/>
    <property type="match status" value="1"/>
</dbReference>
<reference evidence="12 13" key="1">
    <citation type="submission" date="2018-07" db="EMBL/GenBank/DDBJ databases">
        <title>Genome sequence of Rhodococcus rhodnii ATCC 35071 from Rhodnius prolixus.</title>
        <authorList>
            <person name="Patel V."/>
            <person name="Vogel K.J."/>
        </authorList>
    </citation>
    <scope>NUCLEOTIDE SEQUENCE [LARGE SCALE GENOMIC DNA]</scope>
    <source>
        <strain evidence="12 13">ATCC 35071</strain>
    </source>
</reference>
<evidence type="ECO:0000256" key="4">
    <source>
        <dbReference type="ARBA" id="ARBA00022553"/>
    </source>
</evidence>
<evidence type="ECO:0000256" key="1">
    <source>
        <dbReference type="ARBA" id="ARBA00000085"/>
    </source>
</evidence>
<keyword evidence="4" id="KW-0597">Phosphoprotein</keyword>
<comment type="subcellular location">
    <subcellularLocation>
        <location evidence="2">Cell membrane</location>
    </subcellularLocation>
</comment>
<dbReference type="CDD" id="cd00082">
    <property type="entry name" value="HisKA"/>
    <property type="match status" value="1"/>
</dbReference>
<evidence type="ECO:0000256" key="10">
    <source>
        <dbReference type="SAM" id="Phobius"/>
    </source>
</evidence>
<evidence type="ECO:0000256" key="5">
    <source>
        <dbReference type="ARBA" id="ARBA00022679"/>
    </source>
</evidence>
<protein>
    <recommendedName>
        <fullName evidence="3">histidine kinase</fullName>
        <ecNumber evidence="3">2.7.13.3</ecNumber>
    </recommendedName>
</protein>
<evidence type="ECO:0000259" key="11">
    <source>
        <dbReference type="PROSITE" id="PS50885"/>
    </source>
</evidence>
<keyword evidence="9" id="KW-0902">Two-component regulatory system</keyword>
<dbReference type="InterPro" id="IPR003660">
    <property type="entry name" value="HAMP_dom"/>
</dbReference>
<evidence type="ECO:0000256" key="7">
    <source>
        <dbReference type="ARBA" id="ARBA00022777"/>
    </source>
</evidence>
<dbReference type="PANTHER" id="PTHR45436:SF5">
    <property type="entry name" value="SENSOR HISTIDINE KINASE TRCS"/>
    <property type="match status" value="1"/>
</dbReference>
<evidence type="ECO:0000256" key="6">
    <source>
        <dbReference type="ARBA" id="ARBA00022692"/>
    </source>
</evidence>
<evidence type="ECO:0000256" key="2">
    <source>
        <dbReference type="ARBA" id="ARBA00004236"/>
    </source>
</evidence>
<organism evidence="12 13">
    <name type="scientific">Rhodococcus rhodnii</name>
    <dbReference type="NCBI Taxonomy" id="38312"/>
    <lineage>
        <taxon>Bacteria</taxon>
        <taxon>Bacillati</taxon>
        <taxon>Actinomycetota</taxon>
        <taxon>Actinomycetes</taxon>
        <taxon>Mycobacteriales</taxon>
        <taxon>Nocardiaceae</taxon>
        <taxon>Rhodococcus</taxon>
    </lineage>
</organism>
<dbReference type="InterPro" id="IPR003661">
    <property type="entry name" value="HisK_dim/P_dom"/>
</dbReference>
<keyword evidence="5" id="KW-0808">Transferase</keyword>
<feature type="domain" description="HAMP" evidence="11">
    <location>
        <begin position="180"/>
        <end position="232"/>
    </location>
</feature>
<keyword evidence="6 10" id="KW-0812">Transmembrane</keyword>
<keyword evidence="7 12" id="KW-0418">Kinase</keyword>
<dbReference type="CDD" id="cd06225">
    <property type="entry name" value="HAMP"/>
    <property type="match status" value="1"/>
</dbReference>
<dbReference type="InterPro" id="IPR050428">
    <property type="entry name" value="TCS_sensor_his_kinase"/>
</dbReference>
<dbReference type="PROSITE" id="PS50885">
    <property type="entry name" value="HAMP"/>
    <property type="match status" value="1"/>
</dbReference>
<feature type="transmembrane region" description="Helical" evidence="10">
    <location>
        <begin position="156"/>
        <end position="179"/>
    </location>
</feature>
<dbReference type="GO" id="GO:0000155">
    <property type="term" value="F:phosphorelay sensor kinase activity"/>
    <property type="evidence" value="ECO:0007669"/>
    <property type="project" value="InterPro"/>
</dbReference>
<dbReference type="RefSeq" id="WP_010837965.1">
    <property type="nucleotide sequence ID" value="NZ_QRCM01000001.1"/>
</dbReference>
<evidence type="ECO:0000256" key="3">
    <source>
        <dbReference type="ARBA" id="ARBA00012438"/>
    </source>
</evidence>
<evidence type="ECO:0000313" key="12">
    <source>
        <dbReference type="EMBL" id="TXG90037.1"/>
    </source>
</evidence>
<dbReference type="Gene3D" id="1.10.287.130">
    <property type="match status" value="1"/>
</dbReference>
<sequence length="308" mass="31860">MAEVLTLSQRSLQARIVVVTALVAALAVVASAAAIYFVTERSLGEQAEDRLGRTADAVIGTAVSGGPPWVFSPAVSSRVAVVTSSGQLVAAAGAWGAPFDDPTAVTGWVNSADLAEGDTATTTVDGYLMLAKAAPSGEIVLAAEATARTASLLRKLLVGLTILGGIVTAFAILAGSAVARTGLRPIRRLTGAMRRVAVTDVLAPIPAVGHDEIARLTERYNEMLAALGQSRERQRALVSDAGAQLLTPLTALRTNLELLVSTSDPDGPELGDAERDSLAADVVGQIDHVSHLVTELVDRARLDETATR</sequence>